<accession>A0A6N7WBZ5</accession>
<proteinExistence type="predicted"/>
<dbReference type="AlphaFoldDB" id="A0A6N7WBZ5"/>
<dbReference type="Proteomes" id="UP000436047">
    <property type="component" value="Unassembled WGS sequence"/>
</dbReference>
<keyword evidence="2" id="KW-1185">Reference proteome</keyword>
<name>A0A6N7WBZ5_9FIRM</name>
<protein>
    <submittedName>
        <fullName evidence="1">Uncharacterized protein</fullName>
    </submittedName>
</protein>
<evidence type="ECO:0000313" key="1">
    <source>
        <dbReference type="EMBL" id="MSS87234.1"/>
    </source>
</evidence>
<organism evidence="1 2">
    <name type="scientific">Eisenbergiella porci</name>
    <dbReference type="NCBI Taxonomy" id="2652274"/>
    <lineage>
        <taxon>Bacteria</taxon>
        <taxon>Bacillati</taxon>
        <taxon>Bacillota</taxon>
        <taxon>Clostridia</taxon>
        <taxon>Lachnospirales</taxon>
        <taxon>Lachnospiraceae</taxon>
        <taxon>Eisenbergiella</taxon>
    </lineage>
</organism>
<dbReference type="EMBL" id="VUMI01000003">
    <property type="protein sequence ID" value="MSS87234.1"/>
    <property type="molecule type" value="Genomic_DNA"/>
</dbReference>
<reference evidence="1 2" key="1">
    <citation type="submission" date="2019-08" db="EMBL/GenBank/DDBJ databases">
        <title>In-depth cultivation of the pig gut microbiome towards novel bacterial diversity and tailored functional studies.</title>
        <authorList>
            <person name="Wylensek D."/>
            <person name="Hitch T.C.A."/>
            <person name="Clavel T."/>
        </authorList>
    </citation>
    <scope>NUCLEOTIDE SEQUENCE [LARGE SCALE GENOMIC DNA]</scope>
    <source>
        <strain evidence="1 2">WCA-389-WT-23B</strain>
    </source>
</reference>
<sequence length="257" mass="29080">MKKIIEDVVSFPNGCETVRFTACLVSMLMCVRKETGERKHEQLYQRYNLAAGYSFLQIDLSNDGHMACSWELTSQKLLQEFDYYIEVVIDFAGYEFDKLEGGQESAFEKIKASIDRKIPVLMQLKKECQWVLVTGYDDEGTLYGLDGSQGYWGASPAEPSGYEGELFVLPDWSDKLAHAFVLGKRALNAVRGLCWTAHDVLWVAWKAIGEYMAGAPIEWAGGLKNKTIRSVIADCFLIVKRHDEMILEHLKKGFLPA</sequence>
<dbReference type="GeneID" id="86051936"/>
<dbReference type="RefSeq" id="WP_154463321.1">
    <property type="nucleotide sequence ID" value="NZ_JAXDZL010000223.1"/>
</dbReference>
<gene>
    <name evidence="1" type="ORF">FYJ45_02390</name>
</gene>
<comment type="caution">
    <text evidence="1">The sequence shown here is derived from an EMBL/GenBank/DDBJ whole genome shotgun (WGS) entry which is preliminary data.</text>
</comment>
<evidence type="ECO:0000313" key="2">
    <source>
        <dbReference type="Proteomes" id="UP000436047"/>
    </source>
</evidence>